<reference evidence="3 4" key="1">
    <citation type="submission" date="2022-04" db="EMBL/GenBank/DDBJ databases">
        <title>Roseobacter sp. WL0113 is a bacterium isolated from neritic sediment.</title>
        <authorList>
            <person name="Wang L."/>
            <person name="He W."/>
            <person name="Zhang D.-F."/>
        </authorList>
    </citation>
    <scope>NUCLEOTIDE SEQUENCE [LARGE SCALE GENOMIC DNA]</scope>
    <source>
        <strain evidence="3 4">WL0113</strain>
    </source>
</reference>
<name>A0ABT3BEJ8_9RHOB</name>
<dbReference type="Proteomes" id="UP001208690">
    <property type="component" value="Unassembled WGS sequence"/>
</dbReference>
<keyword evidence="4" id="KW-1185">Reference proteome</keyword>
<proteinExistence type="inferred from homology"/>
<dbReference type="Gene3D" id="1.20.120.450">
    <property type="entry name" value="dinb family like domain"/>
    <property type="match status" value="1"/>
</dbReference>
<evidence type="ECO:0000256" key="1">
    <source>
        <dbReference type="ARBA" id="ARBA00008635"/>
    </source>
</evidence>
<keyword evidence="2" id="KW-0479">Metal-binding</keyword>
<dbReference type="PANTHER" id="PTHR37302:SF1">
    <property type="entry name" value="PROTEIN DINB"/>
    <property type="match status" value="1"/>
</dbReference>
<evidence type="ECO:0000313" key="3">
    <source>
        <dbReference type="EMBL" id="MCV3271999.1"/>
    </source>
</evidence>
<evidence type="ECO:0000256" key="2">
    <source>
        <dbReference type="ARBA" id="ARBA00022723"/>
    </source>
</evidence>
<dbReference type="EMBL" id="JALIEB010000006">
    <property type="protein sequence ID" value="MCV3271999.1"/>
    <property type="molecule type" value="Genomic_DNA"/>
</dbReference>
<sequence>MIDREYVRLMARYNAWQNHSLYYAAAGLDAEAREADRGAFWGSIRKTLAHLAWGDQIWIARFDGGDGPAMGAMEAFEAYDWETLWSLRPELDARIAGWAWSVADDDLKGDLTWHSGFLGADLTRPKALCVVQLFNHETHHRGQVHAMLTAAGARPDDTDVPFMPDEVPEWR</sequence>
<protein>
    <submittedName>
        <fullName evidence="3">Damage-inducible protein DinB</fullName>
    </submittedName>
</protein>
<gene>
    <name evidence="3" type="ORF">MUB52_11230</name>
</gene>
<dbReference type="Pfam" id="PF05163">
    <property type="entry name" value="DinB"/>
    <property type="match status" value="1"/>
</dbReference>
<dbReference type="InterPro" id="IPR034660">
    <property type="entry name" value="DinB/YfiT-like"/>
</dbReference>
<organism evidence="3 4">
    <name type="scientific">Roseobacter sinensis</name>
    <dbReference type="NCBI Taxonomy" id="2931391"/>
    <lineage>
        <taxon>Bacteria</taxon>
        <taxon>Pseudomonadati</taxon>
        <taxon>Pseudomonadota</taxon>
        <taxon>Alphaproteobacteria</taxon>
        <taxon>Rhodobacterales</taxon>
        <taxon>Roseobacteraceae</taxon>
        <taxon>Roseobacter</taxon>
    </lineage>
</organism>
<comment type="caution">
    <text evidence="3">The sequence shown here is derived from an EMBL/GenBank/DDBJ whole genome shotgun (WGS) entry which is preliminary data.</text>
</comment>
<comment type="similarity">
    <text evidence="1">Belongs to the DinB family.</text>
</comment>
<dbReference type="RefSeq" id="WP_263844324.1">
    <property type="nucleotide sequence ID" value="NZ_JALIEB010000006.1"/>
</dbReference>
<dbReference type="PANTHER" id="PTHR37302">
    <property type="entry name" value="SLR1116 PROTEIN"/>
    <property type="match status" value="1"/>
</dbReference>
<accession>A0ABT3BEJ8</accession>
<dbReference type="SUPFAM" id="SSF109854">
    <property type="entry name" value="DinB/YfiT-like putative metalloenzymes"/>
    <property type="match status" value="1"/>
</dbReference>
<dbReference type="InterPro" id="IPR007837">
    <property type="entry name" value="DinB"/>
</dbReference>
<evidence type="ECO:0000313" key="4">
    <source>
        <dbReference type="Proteomes" id="UP001208690"/>
    </source>
</evidence>